<evidence type="ECO:0000313" key="2">
    <source>
        <dbReference type="Proteomes" id="UP000054653"/>
    </source>
</evidence>
<evidence type="ECO:0000313" key="1">
    <source>
        <dbReference type="EMBL" id="KRY06350.1"/>
    </source>
</evidence>
<reference evidence="1 2" key="1">
    <citation type="submission" date="2015-01" db="EMBL/GenBank/DDBJ databases">
        <title>Evolution of Trichinella species and genotypes.</title>
        <authorList>
            <person name="Korhonen P.K."/>
            <person name="Edoardo P."/>
            <person name="Giuseppe L.R."/>
            <person name="Gasser R.B."/>
        </authorList>
    </citation>
    <scope>NUCLEOTIDE SEQUENCE [LARGE SCALE GENOMIC DNA]</scope>
    <source>
        <strain evidence="1">ISS120</strain>
    </source>
</reference>
<keyword evidence="2" id="KW-1185">Reference proteome</keyword>
<feature type="non-terminal residue" evidence="1">
    <location>
        <position position="1"/>
    </location>
</feature>
<dbReference type="Proteomes" id="UP000054653">
    <property type="component" value="Unassembled WGS sequence"/>
</dbReference>
<proteinExistence type="predicted"/>
<gene>
    <name evidence="1" type="ORF">T03_11536</name>
</gene>
<dbReference type="AlphaFoldDB" id="A0A0V0Z1M4"/>
<organism evidence="1 2">
    <name type="scientific">Trichinella britovi</name>
    <name type="common">Parasitic roundworm</name>
    <dbReference type="NCBI Taxonomy" id="45882"/>
    <lineage>
        <taxon>Eukaryota</taxon>
        <taxon>Metazoa</taxon>
        <taxon>Ecdysozoa</taxon>
        <taxon>Nematoda</taxon>
        <taxon>Enoplea</taxon>
        <taxon>Dorylaimia</taxon>
        <taxon>Trichinellida</taxon>
        <taxon>Trichinellidae</taxon>
        <taxon>Trichinella</taxon>
    </lineage>
</organism>
<accession>A0A0V0Z1M4</accession>
<protein>
    <submittedName>
        <fullName evidence="1">Uncharacterized protein</fullName>
    </submittedName>
</protein>
<feature type="non-terminal residue" evidence="1">
    <location>
        <position position="59"/>
    </location>
</feature>
<comment type="caution">
    <text evidence="1">The sequence shown here is derived from an EMBL/GenBank/DDBJ whole genome shotgun (WGS) entry which is preliminary data.</text>
</comment>
<name>A0A0V0Z1M4_TRIBR</name>
<sequence>LPGVVRNYHIWVRVPIWIEKSAALSCSLMTGPLVESMAFFQNYHLQNMVSDTTEPQIFS</sequence>
<dbReference type="EMBL" id="JYDI01004511">
    <property type="protein sequence ID" value="KRY06350.1"/>
    <property type="molecule type" value="Genomic_DNA"/>
</dbReference>